<evidence type="ECO:0000313" key="2">
    <source>
        <dbReference type="Proteomes" id="UP000235388"/>
    </source>
</evidence>
<protein>
    <recommendedName>
        <fullName evidence="3">MULE transposase domain-containing protein</fullName>
    </recommendedName>
</protein>
<accession>A0A2N5S2D0</accession>
<evidence type="ECO:0000313" key="1">
    <source>
        <dbReference type="EMBL" id="PLW07383.1"/>
    </source>
</evidence>
<dbReference type="OrthoDB" id="2495412at2759"/>
<dbReference type="PANTHER" id="PTHR48159:SF1">
    <property type="entry name" value="MEMBRANE-ASSOCIATED GIANT PROTEIN ANTIGEN, PUTATIVE-RELATED"/>
    <property type="match status" value="1"/>
</dbReference>
<proteinExistence type="predicted"/>
<name>A0A2N5S2D0_9BASI</name>
<comment type="caution">
    <text evidence="1">The sequence shown here is derived from an EMBL/GenBank/DDBJ whole genome shotgun (WGS) entry which is preliminary data.</text>
</comment>
<dbReference type="AlphaFoldDB" id="A0A2N5S2D0"/>
<dbReference type="EMBL" id="PGCJ01001232">
    <property type="protein sequence ID" value="PLW07383.1"/>
    <property type="molecule type" value="Genomic_DNA"/>
</dbReference>
<dbReference type="STRING" id="200324.A0A2N5S2D0"/>
<keyword evidence="2" id="KW-1185">Reference proteome</keyword>
<dbReference type="PANTHER" id="PTHR48159">
    <property type="entry name" value="MULE DOMAIN-CONTAINING PROTEIN"/>
    <property type="match status" value="1"/>
</dbReference>
<evidence type="ECO:0008006" key="3">
    <source>
        <dbReference type="Google" id="ProtNLM"/>
    </source>
</evidence>
<organism evidence="1 2">
    <name type="scientific">Puccinia coronata f. sp. avenae</name>
    <dbReference type="NCBI Taxonomy" id="200324"/>
    <lineage>
        <taxon>Eukaryota</taxon>
        <taxon>Fungi</taxon>
        <taxon>Dikarya</taxon>
        <taxon>Basidiomycota</taxon>
        <taxon>Pucciniomycotina</taxon>
        <taxon>Pucciniomycetes</taxon>
        <taxon>Pucciniales</taxon>
        <taxon>Pucciniaceae</taxon>
        <taxon>Puccinia</taxon>
    </lineage>
</organism>
<gene>
    <name evidence="1" type="ORF">PCANC_26149</name>
</gene>
<sequence>MHHYWCLFHVLKAFKGKAKTYLKDQWTEASEQFWTIMYSQEDPMPTLASFTLRWAQVSPGFSDYILHQWVGRIHKWAIFYRTNFCLQNEQTDHQGIHTNNYTESWHRLLKNSYLSHPDRLQIDEVVQILTEEVKSHYHWLQQQVKSGFAGQTSNKFQMRQKLVADAFTPEEMEILGVVCMAITGRYTIFSFSNPTVRQHMVKTSFSRATGKVQLASCTCQHFNRCGKPTLNK</sequence>
<dbReference type="Proteomes" id="UP000235388">
    <property type="component" value="Unassembled WGS sequence"/>
</dbReference>
<reference evidence="1 2" key="1">
    <citation type="submission" date="2017-11" db="EMBL/GenBank/DDBJ databases">
        <title>De novo assembly and phasing of dikaryotic genomes from two isolates of Puccinia coronata f. sp. avenae, the causal agent of oat crown rust.</title>
        <authorList>
            <person name="Miller M.E."/>
            <person name="Zhang Y."/>
            <person name="Omidvar V."/>
            <person name="Sperschneider J."/>
            <person name="Schwessinger B."/>
            <person name="Raley C."/>
            <person name="Palmer J.M."/>
            <person name="Garnica D."/>
            <person name="Upadhyaya N."/>
            <person name="Rathjen J."/>
            <person name="Taylor J.M."/>
            <person name="Park R.F."/>
            <person name="Dodds P.N."/>
            <person name="Hirsch C.D."/>
            <person name="Kianian S.F."/>
            <person name="Figueroa M."/>
        </authorList>
    </citation>
    <scope>NUCLEOTIDE SEQUENCE [LARGE SCALE GENOMIC DNA]</scope>
    <source>
        <strain evidence="1">12NC29</strain>
    </source>
</reference>